<comment type="similarity">
    <text evidence="2">Belongs to the ABC-4 integral membrane protein family. LolC/E subfamily.</text>
</comment>
<dbReference type="EMBL" id="CP002831">
    <property type="protein sequence ID" value="AFC25182.1"/>
    <property type="molecule type" value="Genomic_DNA"/>
</dbReference>
<accession>H6L5G6</accession>
<keyword evidence="11" id="KW-1185">Reference proteome</keyword>
<dbReference type="Pfam" id="PF12704">
    <property type="entry name" value="MacB_PCD"/>
    <property type="match status" value="1"/>
</dbReference>
<keyword evidence="3" id="KW-1003">Cell membrane</keyword>
<feature type="transmembrane region" description="Helical" evidence="7">
    <location>
        <begin position="21"/>
        <end position="46"/>
    </location>
</feature>
<keyword evidence="10" id="KW-0449">Lipoprotein</keyword>
<protein>
    <submittedName>
        <fullName evidence="10">Lipoprotein releasing system, transmembrane protein, LolC/E family</fullName>
    </submittedName>
</protein>
<evidence type="ECO:0000256" key="1">
    <source>
        <dbReference type="ARBA" id="ARBA00004651"/>
    </source>
</evidence>
<dbReference type="STRING" id="984262.SGRA_2454"/>
<sequence length="416" mass="46243">MRLAFWIALRYIFSKKSTNAIHLISAISVFGIGLGSMALLVIMSVFNGFEELLQSLMNSFKPELLVSPIEGKVFSPEEEQILRLQDHPDILALSQTLEEIALFEYEGRQNLGSLKGVDPSFWEVLSLDTCIERGKRPLPKDFADDSQPVGLLGATLEHTLGLRALRDRPVKIFMPKRELKKYTATTGEPFRKRNFYPGAIYAVRQIDYDNMAILPLAFVQDVLAYKAGEISALELRLRPGANEQSVQAAVQEIMGPNFKVQNRYQQDEAFYKITNMEKWVGFLIFAFTLLLVAFNMVGALWMLVLEKKADIAHLQAMGAQKSLLRNIFLAEGFLLSAFGLFGGCLMAVLLCLLQQEFGLVALEGAGSNFVVQSYPVSMRLSDFLIVIITVLTIGTGAAYLPALRASRISSGPNQAD</sequence>
<evidence type="ECO:0000256" key="4">
    <source>
        <dbReference type="ARBA" id="ARBA00022692"/>
    </source>
</evidence>
<evidence type="ECO:0000313" key="11">
    <source>
        <dbReference type="Proteomes" id="UP000007519"/>
    </source>
</evidence>
<dbReference type="OrthoDB" id="1522724at2"/>
<dbReference type="GO" id="GO:0044874">
    <property type="term" value="P:lipoprotein localization to outer membrane"/>
    <property type="evidence" value="ECO:0007669"/>
    <property type="project" value="TreeGrafter"/>
</dbReference>
<dbReference type="KEGG" id="sgn:SGRA_2454"/>
<keyword evidence="6 7" id="KW-0472">Membrane</keyword>
<dbReference type="eggNOG" id="COG4591">
    <property type="taxonomic scope" value="Bacteria"/>
</dbReference>
<proteinExistence type="inferred from homology"/>
<feature type="domain" description="MacB-like periplasmic core" evidence="9">
    <location>
        <begin position="25"/>
        <end position="252"/>
    </location>
</feature>
<dbReference type="InterPro" id="IPR051447">
    <property type="entry name" value="Lipoprotein-release_system"/>
</dbReference>
<dbReference type="PANTHER" id="PTHR30489:SF0">
    <property type="entry name" value="LIPOPROTEIN-RELEASING SYSTEM TRANSMEMBRANE PROTEIN LOLE"/>
    <property type="match status" value="1"/>
</dbReference>
<dbReference type="Proteomes" id="UP000007519">
    <property type="component" value="Chromosome"/>
</dbReference>
<evidence type="ECO:0000259" key="9">
    <source>
        <dbReference type="Pfam" id="PF12704"/>
    </source>
</evidence>
<dbReference type="GO" id="GO:0098797">
    <property type="term" value="C:plasma membrane protein complex"/>
    <property type="evidence" value="ECO:0007669"/>
    <property type="project" value="TreeGrafter"/>
</dbReference>
<evidence type="ECO:0000256" key="7">
    <source>
        <dbReference type="SAM" id="Phobius"/>
    </source>
</evidence>
<dbReference type="InterPro" id="IPR003838">
    <property type="entry name" value="ABC3_permease_C"/>
</dbReference>
<reference evidence="10 11" key="1">
    <citation type="journal article" date="2012" name="Stand. Genomic Sci.">
        <title>Complete genome sequencing and analysis of Saprospira grandis str. Lewin, a predatory marine bacterium.</title>
        <authorList>
            <person name="Saw J.H."/>
            <person name="Yuryev A."/>
            <person name="Kanbe M."/>
            <person name="Hou S."/>
            <person name="Young A.G."/>
            <person name="Aizawa S."/>
            <person name="Alam M."/>
        </authorList>
    </citation>
    <scope>NUCLEOTIDE SEQUENCE [LARGE SCALE GENOMIC DNA]</scope>
    <source>
        <strain evidence="10 11">Lewin</strain>
    </source>
</reference>
<evidence type="ECO:0000259" key="8">
    <source>
        <dbReference type="Pfam" id="PF02687"/>
    </source>
</evidence>
<dbReference type="AlphaFoldDB" id="H6L5G6"/>
<comment type="subcellular location">
    <subcellularLocation>
        <location evidence="1">Cell membrane</location>
        <topology evidence="1">Multi-pass membrane protein</topology>
    </subcellularLocation>
</comment>
<keyword evidence="4 7" id="KW-0812">Transmembrane</keyword>
<dbReference type="PANTHER" id="PTHR30489">
    <property type="entry name" value="LIPOPROTEIN-RELEASING SYSTEM TRANSMEMBRANE PROTEIN LOLE"/>
    <property type="match status" value="1"/>
</dbReference>
<evidence type="ECO:0000256" key="2">
    <source>
        <dbReference type="ARBA" id="ARBA00005236"/>
    </source>
</evidence>
<organism evidence="10 11">
    <name type="scientific">Saprospira grandis (strain Lewin)</name>
    <dbReference type="NCBI Taxonomy" id="984262"/>
    <lineage>
        <taxon>Bacteria</taxon>
        <taxon>Pseudomonadati</taxon>
        <taxon>Bacteroidota</taxon>
        <taxon>Saprospiria</taxon>
        <taxon>Saprospirales</taxon>
        <taxon>Saprospiraceae</taxon>
        <taxon>Saprospira</taxon>
    </lineage>
</organism>
<name>H6L5G6_SAPGL</name>
<dbReference type="HOGENOM" id="CLU_000604_8_1_10"/>
<gene>
    <name evidence="10" type="primary">lolC</name>
    <name evidence="10" type="ordered locus">SGRA_2454</name>
</gene>
<dbReference type="Pfam" id="PF02687">
    <property type="entry name" value="FtsX"/>
    <property type="match status" value="1"/>
</dbReference>
<feature type="transmembrane region" description="Helical" evidence="7">
    <location>
        <begin position="383"/>
        <end position="402"/>
    </location>
</feature>
<evidence type="ECO:0000256" key="3">
    <source>
        <dbReference type="ARBA" id="ARBA00022475"/>
    </source>
</evidence>
<dbReference type="InterPro" id="IPR025857">
    <property type="entry name" value="MacB_PCD"/>
</dbReference>
<evidence type="ECO:0000256" key="5">
    <source>
        <dbReference type="ARBA" id="ARBA00022989"/>
    </source>
</evidence>
<evidence type="ECO:0000313" key="10">
    <source>
        <dbReference type="EMBL" id="AFC25182.1"/>
    </source>
</evidence>
<evidence type="ECO:0000256" key="6">
    <source>
        <dbReference type="ARBA" id="ARBA00023136"/>
    </source>
</evidence>
<feature type="transmembrane region" description="Helical" evidence="7">
    <location>
        <begin position="326"/>
        <end position="350"/>
    </location>
</feature>
<feature type="domain" description="ABC3 transporter permease C-terminal" evidence="8">
    <location>
        <begin position="283"/>
        <end position="409"/>
    </location>
</feature>
<keyword evidence="5 7" id="KW-1133">Transmembrane helix</keyword>
<feature type="transmembrane region" description="Helical" evidence="7">
    <location>
        <begin position="279"/>
        <end position="305"/>
    </location>
</feature>
<dbReference type="RefSeq" id="WP_015692795.1">
    <property type="nucleotide sequence ID" value="NC_016940.1"/>
</dbReference>